<keyword evidence="3" id="KW-0378">Hydrolase</keyword>
<feature type="domain" description="Serine aminopeptidase S33" evidence="2">
    <location>
        <begin position="26"/>
        <end position="110"/>
    </location>
</feature>
<organism evidence="3">
    <name type="scientific">Mesorhizobium sp. WSM2240</name>
    <dbReference type="NCBI Taxonomy" id="3228851"/>
    <lineage>
        <taxon>Bacteria</taxon>
        <taxon>Pseudomonadati</taxon>
        <taxon>Pseudomonadota</taxon>
        <taxon>Alphaproteobacteria</taxon>
        <taxon>Hyphomicrobiales</taxon>
        <taxon>Phyllobacteriaceae</taxon>
        <taxon>Mesorhizobium</taxon>
    </lineage>
</organism>
<reference evidence="3" key="1">
    <citation type="submission" date="2024-06" db="EMBL/GenBank/DDBJ databases">
        <title>Mesorhizobium karijinii sp. nov., a symbiont of the iconic Swainsona formosa from arid Australia.</title>
        <authorList>
            <person name="Hill Y.J."/>
            <person name="Watkin E.L.J."/>
            <person name="O'Hara G.W."/>
            <person name="Terpolilli J."/>
            <person name="Tye M.L."/>
            <person name="Kohlmeier M.G."/>
        </authorList>
    </citation>
    <scope>NUCLEOTIDE SEQUENCE</scope>
    <source>
        <strain evidence="3">WSM2240</strain>
    </source>
</reference>
<dbReference type="InterPro" id="IPR022742">
    <property type="entry name" value="Hydrolase_4"/>
</dbReference>
<feature type="region of interest" description="Disordered" evidence="1">
    <location>
        <begin position="1"/>
        <end position="24"/>
    </location>
</feature>
<name>A0AAU8CR65_9HYPH</name>
<accession>A0AAU8CR65</accession>
<dbReference type="Gene3D" id="3.40.50.1820">
    <property type="entry name" value="alpha/beta hydrolase"/>
    <property type="match status" value="1"/>
</dbReference>
<dbReference type="AlphaFoldDB" id="A0AAU8CR65"/>
<dbReference type="SUPFAM" id="SSF53474">
    <property type="entry name" value="alpha/beta-Hydrolases"/>
    <property type="match status" value="1"/>
</dbReference>
<dbReference type="PANTHER" id="PTHR43433:SF5">
    <property type="entry name" value="AB HYDROLASE-1 DOMAIN-CONTAINING PROTEIN"/>
    <property type="match status" value="1"/>
</dbReference>
<proteinExistence type="predicted"/>
<dbReference type="EMBL" id="CP159253">
    <property type="protein sequence ID" value="XCG49321.1"/>
    <property type="molecule type" value="Genomic_DNA"/>
</dbReference>
<dbReference type="GO" id="GO:0046503">
    <property type="term" value="P:glycerolipid catabolic process"/>
    <property type="evidence" value="ECO:0007669"/>
    <property type="project" value="TreeGrafter"/>
</dbReference>
<gene>
    <name evidence="3" type="ORF">ABVK50_01390</name>
</gene>
<dbReference type="GO" id="GO:0004806">
    <property type="term" value="F:triacylglycerol lipase activity"/>
    <property type="evidence" value="ECO:0007669"/>
    <property type="project" value="TreeGrafter"/>
</dbReference>
<evidence type="ECO:0000256" key="1">
    <source>
        <dbReference type="SAM" id="MobiDB-lite"/>
    </source>
</evidence>
<dbReference type="RefSeq" id="WP_353643144.1">
    <property type="nucleotide sequence ID" value="NZ_CP159253.1"/>
</dbReference>
<dbReference type="InterPro" id="IPR050471">
    <property type="entry name" value="AB_hydrolase"/>
</dbReference>
<dbReference type="InterPro" id="IPR029058">
    <property type="entry name" value="AB_hydrolase_fold"/>
</dbReference>
<evidence type="ECO:0000313" key="3">
    <source>
        <dbReference type="EMBL" id="XCG49321.1"/>
    </source>
</evidence>
<evidence type="ECO:0000259" key="2">
    <source>
        <dbReference type="Pfam" id="PF12146"/>
    </source>
</evidence>
<dbReference type="Pfam" id="PF12146">
    <property type="entry name" value="Hydrolase_4"/>
    <property type="match status" value="1"/>
</dbReference>
<protein>
    <submittedName>
        <fullName evidence="3">Alpha/beta hydrolase</fullName>
    </submittedName>
</protein>
<sequence length="128" mass="14044">MVGPGASYRVHGQGSTMLAGTTHPHDEEDARRLIAHDYDRAKNFASATNHFLLRGGDQWKGRLRQMRAPLLVIHGTADPIFPVEHGVGLAEAVDDARLVQLEGGGHEIHRNDWGEIIAAIVQHTTRNS</sequence>
<dbReference type="PANTHER" id="PTHR43433">
    <property type="entry name" value="HYDROLASE, ALPHA/BETA FOLD FAMILY PROTEIN"/>
    <property type="match status" value="1"/>
</dbReference>